<dbReference type="EMBL" id="JAKMXF010000343">
    <property type="protein sequence ID" value="KAI6647280.1"/>
    <property type="molecule type" value="Genomic_DNA"/>
</dbReference>
<protein>
    <submittedName>
        <fullName evidence="1">Uncharacterized protein</fullName>
    </submittedName>
</protein>
<accession>A0AAV7JEM8</accession>
<dbReference type="SUPFAM" id="SSF63825">
    <property type="entry name" value="YWTD domain"/>
    <property type="match status" value="1"/>
</dbReference>
<dbReference type="Proteomes" id="UP001165289">
    <property type="component" value="Unassembled WGS sequence"/>
</dbReference>
<proteinExistence type="predicted"/>
<name>A0AAV7JEM8_9METZ</name>
<comment type="caution">
    <text evidence="1">The sequence shown here is derived from an EMBL/GenBank/DDBJ whole genome shotgun (WGS) entry which is preliminary data.</text>
</comment>
<dbReference type="Gene3D" id="2.120.10.30">
    <property type="entry name" value="TolB, C-terminal domain"/>
    <property type="match status" value="1"/>
</dbReference>
<evidence type="ECO:0000313" key="2">
    <source>
        <dbReference type="Proteomes" id="UP001165289"/>
    </source>
</evidence>
<evidence type="ECO:0000313" key="1">
    <source>
        <dbReference type="EMBL" id="KAI6647280.1"/>
    </source>
</evidence>
<dbReference type="AlphaFoldDB" id="A0AAV7JEM8"/>
<sequence>MASFISPAENRNPFDAIKSSIISDFDSLIQHLRLRQTELLSRLEELRLEWENRNEKHIKPIEKLNTMKNGIEALCIKDNDMALIHEATLKPILENLALLEEKVQFPRIVYKNHEIKSLSDNFNKLGEICDASDVPTIKSESEKNTILRIYRNRTEPITTIDEQGLVYGQLIDINAMCYNQSNKYLLLTSRLRNTVSCFTIEGDFVNAFGQQNLTEPYGLFSNLDYCFVIDKSLRVIKFNIYKRKLVNSRQFNTKIKAPVTTLNAIDGDIVNNIIYLLDSRNNNILLLSFDLEFIKTIDLKWSLDSDIQMGIFNNCIFILNISNSINCIHAISLEGEQLYSVVPRSYFSDVGVPQDFCIDSYGNFIISETSDCSLRVFSNGGYFVCSIGSKVGPPSKSVCFADGKIVCSYADGSIKMY</sequence>
<keyword evidence="2" id="KW-1185">Reference proteome</keyword>
<dbReference type="InterPro" id="IPR011042">
    <property type="entry name" value="6-blade_b-propeller_TolB-like"/>
</dbReference>
<organism evidence="1 2">
    <name type="scientific">Oopsacas minuta</name>
    <dbReference type="NCBI Taxonomy" id="111878"/>
    <lineage>
        <taxon>Eukaryota</taxon>
        <taxon>Metazoa</taxon>
        <taxon>Porifera</taxon>
        <taxon>Hexactinellida</taxon>
        <taxon>Hexasterophora</taxon>
        <taxon>Lyssacinosida</taxon>
        <taxon>Leucopsacidae</taxon>
        <taxon>Oopsacas</taxon>
    </lineage>
</organism>
<gene>
    <name evidence="1" type="ORF">LOD99_12277</name>
</gene>
<reference evidence="1 2" key="1">
    <citation type="journal article" date="2023" name="BMC Biol.">
        <title>The compact genome of the sponge Oopsacas minuta (Hexactinellida) is lacking key metazoan core genes.</title>
        <authorList>
            <person name="Santini S."/>
            <person name="Schenkelaars Q."/>
            <person name="Jourda C."/>
            <person name="Duchesne M."/>
            <person name="Belahbib H."/>
            <person name="Rocher C."/>
            <person name="Selva M."/>
            <person name="Riesgo A."/>
            <person name="Vervoort M."/>
            <person name="Leys S.P."/>
            <person name="Kodjabachian L."/>
            <person name="Le Bivic A."/>
            <person name="Borchiellini C."/>
            <person name="Claverie J.M."/>
            <person name="Renard E."/>
        </authorList>
    </citation>
    <scope>NUCLEOTIDE SEQUENCE [LARGE SCALE GENOMIC DNA]</scope>
    <source>
        <strain evidence="1">SPO-2</strain>
    </source>
</reference>